<reference evidence="3" key="2">
    <citation type="submission" date="2012-01" db="EMBL/GenBank/DDBJ databases">
        <title>Noncontiguous Finished sequence of chromosome of Saccharomonospora glauca K62.</title>
        <authorList>
            <consortium name="US DOE Joint Genome Institute"/>
            <person name="Lucas S."/>
            <person name="Han J."/>
            <person name="Lapidus A."/>
            <person name="Cheng J.-F."/>
            <person name="Goodwin L."/>
            <person name="Pitluck S."/>
            <person name="Peters L."/>
            <person name="Mikhailova N."/>
            <person name="Held B."/>
            <person name="Detter J.C."/>
            <person name="Han C."/>
            <person name="Tapia R."/>
            <person name="Land M."/>
            <person name="Hauser L."/>
            <person name="Kyrpides N."/>
            <person name="Ivanova N."/>
            <person name="Pagani I."/>
            <person name="Brambilla E.-M."/>
            <person name="Klenk H.-P."/>
            <person name="Woyke T."/>
        </authorList>
    </citation>
    <scope>NUCLEOTIDE SEQUENCE [LARGE SCALE GENOMIC DNA]</scope>
    <source>
        <strain evidence="3">K62</strain>
    </source>
</reference>
<name>I1D746_9PSEU</name>
<keyword evidence="1" id="KW-0472">Membrane</keyword>
<dbReference type="Proteomes" id="UP000005087">
    <property type="component" value="Chromosome"/>
</dbReference>
<reference evidence="2 3" key="1">
    <citation type="submission" date="2011-09" db="EMBL/GenBank/DDBJ databases">
        <authorList>
            <consortium name="US DOE Joint Genome Institute (JGI-PGF)"/>
            <person name="Lucas S."/>
            <person name="Han J."/>
            <person name="Lapidus A."/>
            <person name="Cheng J.-F."/>
            <person name="Goodwin L."/>
            <person name="Pitluck S."/>
            <person name="Peters L."/>
            <person name="Land M.L."/>
            <person name="Hauser L."/>
            <person name="Brambilla E."/>
            <person name="Klenk H.-P."/>
            <person name="Woyke T.J."/>
        </authorList>
    </citation>
    <scope>NUCLEOTIDE SEQUENCE [LARGE SCALE GENOMIC DNA]</scope>
    <source>
        <strain evidence="2 3">K62</strain>
    </source>
</reference>
<evidence type="ECO:0000256" key="1">
    <source>
        <dbReference type="SAM" id="Phobius"/>
    </source>
</evidence>
<keyword evidence="3" id="KW-1185">Reference proteome</keyword>
<dbReference type="EMBL" id="CM001484">
    <property type="protein sequence ID" value="EIF00771.1"/>
    <property type="molecule type" value="Genomic_DNA"/>
</dbReference>
<keyword evidence="1" id="KW-0812">Transmembrane</keyword>
<feature type="transmembrane region" description="Helical" evidence="1">
    <location>
        <begin position="140"/>
        <end position="161"/>
    </location>
</feature>
<evidence type="ECO:0000313" key="2">
    <source>
        <dbReference type="EMBL" id="EIF00771.1"/>
    </source>
</evidence>
<dbReference type="RefSeq" id="WP_005466594.1">
    <property type="nucleotide sequence ID" value="NZ_CM001484.1"/>
</dbReference>
<dbReference type="HOGENOM" id="CLU_946249_0_0_11"/>
<dbReference type="AlphaFoldDB" id="I1D746"/>
<protein>
    <submittedName>
        <fullName evidence="2">Uncharacterized protein</fullName>
    </submittedName>
</protein>
<keyword evidence="1" id="KW-1133">Transmembrane helix</keyword>
<evidence type="ECO:0000313" key="3">
    <source>
        <dbReference type="Proteomes" id="UP000005087"/>
    </source>
</evidence>
<proteinExistence type="predicted"/>
<accession>I1D746</accession>
<organism evidence="2 3">
    <name type="scientific">Saccharomonospora glauca K62</name>
    <dbReference type="NCBI Taxonomy" id="928724"/>
    <lineage>
        <taxon>Bacteria</taxon>
        <taxon>Bacillati</taxon>
        <taxon>Actinomycetota</taxon>
        <taxon>Actinomycetes</taxon>
        <taxon>Pseudonocardiales</taxon>
        <taxon>Pseudonocardiaceae</taxon>
        <taxon>Saccharomonospora</taxon>
    </lineage>
</organism>
<sequence>MDPLALAGQAVSFLCGYLSQVAYGTLQRTQDSAAEALYQIITNRLIRTAFGERALRQLKVTPEDERAARETQQVLAQEAQADPNFAAELSRAVQNIWLAQGDVSQTTAQQGNITVSGSTLKNAFVGSNVDQSRRQTKISFGGWVVVAAILLLGGTGSVIAISTGGGRDASSIGDAPDEEGAKETAMAFVESIKSSDAELFCDLLHSELVRNLEVNSGRPCPQTVPVILDRITPEMKEEAAHTQVLSVTMESQNRAVVVVGIDDTEGKSAELRLRRDFNRWRVDAPPDAMSFGFP</sequence>
<dbReference type="OrthoDB" id="3553984at2"/>
<gene>
    <name evidence="2" type="ORF">SacglDRAFT_03928</name>
</gene>